<dbReference type="Proteomes" id="UP000799750">
    <property type="component" value="Unassembled WGS sequence"/>
</dbReference>
<dbReference type="AlphaFoldDB" id="A0A6A6RDJ7"/>
<protein>
    <submittedName>
        <fullName evidence="4">Peptidase S41 family protein-like protein</fullName>
    </submittedName>
</protein>
<dbReference type="SUPFAM" id="SSF52096">
    <property type="entry name" value="ClpP/crotonase"/>
    <property type="match status" value="1"/>
</dbReference>
<dbReference type="Pfam" id="PF03572">
    <property type="entry name" value="Peptidase_S41"/>
    <property type="match status" value="1"/>
</dbReference>
<feature type="signal peptide" evidence="1">
    <location>
        <begin position="1"/>
        <end position="18"/>
    </location>
</feature>
<evidence type="ECO:0000256" key="1">
    <source>
        <dbReference type="SAM" id="SignalP"/>
    </source>
</evidence>
<evidence type="ECO:0000259" key="2">
    <source>
        <dbReference type="Pfam" id="PF03572"/>
    </source>
</evidence>
<evidence type="ECO:0000259" key="3">
    <source>
        <dbReference type="Pfam" id="PF23658"/>
    </source>
</evidence>
<dbReference type="InterPro" id="IPR005151">
    <property type="entry name" value="Tail-specific_protease"/>
</dbReference>
<dbReference type="GO" id="GO:0006508">
    <property type="term" value="P:proteolysis"/>
    <property type="evidence" value="ECO:0007669"/>
    <property type="project" value="InterPro"/>
</dbReference>
<gene>
    <name evidence="4" type="ORF">BU16DRAFT_612135</name>
</gene>
<accession>A0A6A6RDJ7</accession>
<name>A0A6A6RDJ7_9PEZI</name>
<keyword evidence="1" id="KW-0732">Signal</keyword>
<dbReference type="OrthoDB" id="27214at2759"/>
<dbReference type="InterPro" id="IPR056186">
    <property type="entry name" value="PDZ_CPAF-rel"/>
</dbReference>
<keyword evidence="5" id="KW-1185">Reference proteome</keyword>
<dbReference type="PANTHER" id="PTHR37049:SF4">
    <property type="entry name" value="RHODANESE DOMAIN-CONTAINING PROTEIN"/>
    <property type="match status" value="1"/>
</dbReference>
<reference evidence="4" key="1">
    <citation type="journal article" date="2020" name="Stud. Mycol.">
        <title>101 Dothideomycetes genomes: a test case for predicting lifestyles and emergence of pathogens.</title>
        <authorList>
            <person name="Haridas S."/>
            <person name="Albert R."/>
            <person name="Binder M."/>
            <person name="Bloem J."/>
            <person name="Labutti K."/>
            <person name="Salamov A."/>
            <person name="Andreopoulos B."/>
            <person name="Baker S."/>
            <person name="Barry K."/>
            <person name="Bills G."/>
            <person name="Bluhm B."/>
            <person name="Cannon C."/>
            <person name="Castanera R."/>
            <person name="Culley D."/>
            <person name="Daum C."/>
            <person name="Ezra D."/>
            <person name="Gonzalez J."/>
            <person name="Henrissat B."/>
            <person name="Kuo A."/>
            <person name="Liang C."/>
            <person name="Lipzen A."/>
            <person name="Lutzoni F."/>
            <person name="Magnuson J."/>
            <person name="Mondo S."/>
            <person name="Nolan M."/>
            <person name="Ohm R."/>
            <person name="Pangilinan J."/>
            <person name="Park H.-J."/>
            <person name="Ramirez L."/>
            <person name="Alfaro M."/>
            <person name="Sun H."/>
            <person name="Tritt A."/>
            <person name="Yoshinaga Y."/>
            <person name="Zwiers L.-H."/>
            <person name="Turgeon B."/>
            <person name="Goodwin S."/>
            <person name="Spatafora J."/>
            <person name="Crous P."/>
            <person name="Grigoriev I."/>
        </authorList>
    </citation>
    <scope>NUCLEOTIDE SEQUENCE</scope>
    <source>
        <strain evidence="4">CBS 269.34</strain>
    </source>
</reference>
<evidence type="ECO:0000313" key="5">
    <source>
        <dbReference type="Proteomes" id="UP000799750"/>
    </source>
</evidence>
<organism evidence="4 5">
    <name type="scientific">Lophium mytilinum</name>
    <dbReference type="NCBI Taxonomy" id="390894"/>
    <lineage>
        <taxon>Eukaryota</taxon>
        <taxon>Fungi</taxon>
        <taxon>Dikarya</taxon>
        <taxon>Ascomycota</taxon>
        <taxon>Pezizomycotina</taxon>
        <taxon>Dothideomycetes</taxon>
        <taxon>Pleosporomycetidae</taxon>
        <taxon>Mytilinidiales</taxon>
        <taxon>Mytilinidiaceae</taxon>
        <taxon>Lophium</taxon>
    </lineage>
</organism>
<dbReference type="InterPro" id="IPR052766">
    <property type="entry name" value="S41A_metabolite_peptidase"/>
</dbReference>
<feature type="domain" description="CPAF-like PDZ" evidence="3">
    <location>
        <begin position="167"/>
        <end position="291"/>
    </location>
</feature>
<dbReference type="Pfam" id="PF23658">
    <property type="entry name" value="PDZ_CPAF_rel"/>
    <property type="match status" value="1"/>
</dbReference>
<dbReference type="GO" id="GO:0008236">
    <property type="term" value="F:serine-type peptidase activity"/>
    <property type="evidence" value="ECO:0007669"/>
    <property type="project" value="InterPro"/>
</dbReference>
<feature type="chain" id="PRO_5025665752" evidence="1">
    <location>
        <begin position="19"/>
        <end position="769"/>
    </location>
</feature>
<sequence>MQYILLSVLIGLLSVTSANPILHPRASPTNTNSNTATSSGTAPCAAVSAAHFAPTNPDGTVPANLAYECLKSVPLNITAAKSLMGEIRPYIRWQTNIAFLKNPPSEYIQKIQSPVDILAGLDQIEAQIDSGAFFGEYDFGSALYKLILSAHDGHFSIVLDSVGNLFNFDRRVPLVSVSEDGVKLPAAFVYADVVAQQFNTISYTPSAVVRIDGQDTATFLENWSQWGILQDRDALYNNLFYELAQVSIGGSGTGTGTFSGGGRGRWAPLTTATTTLTFANGTSRVYNNIAYPMFSLSGIDSGEKLQQQNFNYYDGSTANTGEAKLQAAPGAKAAAPVSGSTSPAGYPPYVVAGPSNLVNGYYIDSPGYTDVAVLSLPNFEGDSDYEADFQSTNRNFLAKAVADNKTKLIIDVSANGGGTVLQAYDLFKQLFPSPAYLPYGATRWRAHEAMDLIGQAFSAVCPLYPRVLDTIQFYVQEMQSTYFDYEEEADVNYKPFTSWPEKYSPRVYNGDNFTGISRYNLSDTLITLQSGGIDITGYGALAGLSNNPQPFKAEDIILVYDGYCASTCSIFSELMRQQGGVKAYAMGGRPNTHPIQAVGGTKGVNNYGWDTIQSLVSLGVRATSGATRTRYQQSTLGTDYNAYGPFARTSWASSPGCNVRDGLRQGDDSGTPLQFRYEEADCRLYYTPEMTVDVTAIWKAAADAHWSGKGKGKCVVNWWPFSKREVTTTLKTSRLRKRGANDAKVMEELLNTLTIKTDNQLRGSGFMQP</sequence>
<dbReference type="Gene3D" id="3.90.226.10">
    <property type="entry name" value="2-enoyl-CoA Hydratase, Chain A, domain 1"/>
    <property type="match status" value="1"/>
</dbReference>
<proteinExistence type="predicted"/>
<evidence type="ECO:0000313" key="4">
    <source>
        <dbReference type="EMBL" id="KAF2502476.1"/>
    </source>
</evidence>
<dbReference type="InterPro" id="IPR029045">
    <property type="entry name" value="ClpP/crotonase-like_dom_sf"/>
</dbReference>
<feature type="domain" description="Tail specific protease" evidence="2">
    <location>
        <begin position="370"/>
        <end position="580"/>
    </location>
</feature>
<dbReference type="EMBL" id="MU004181">
    <property type="protein sequence ID" value="KAF2502476.1"/>
    <property type="molecule type" value="Genomic_DNA"/>
</dbReference>
<dbReference type="PANTHER" id="PTHR37049">
    <property type="entry name" value="PEPTIDASE S41 FAMILY PROTEIN"/>
    <property type="match status" value="1"/>
</dbReference>